<dbReference type="EMBL" id="ACNN01000026">
    <property type="protein sequence ID" value="EEN82352.1"/>
    <property type="molecule type" value="Genomic_DNA"/>
</dbReference>
<dbReference type="Proteomes" id="UP000004295">
    <property type="component" value="Unassembled WGS sequence"/>
</dbReference>
<dbReference type="RefSeq" id="WP_004334104.1">
    <property type="nucleotide sequence ID" value="NZ_ACNN01000026.1"/>
</dbReference>
<keyword evidence="7" id="KW-1185">Reference proteome</keyword>
<evidence type="ECO:0000313" key="6">
    <source>
        <dbReference type="EMBL" id="EEN82352.1"/>
    </source>
</evidence>
<organism evidence="6 7">
    <name type="scientific">Porphyromonas endodontalis (strain ATCC 35406 / DSM 24491 / JCM 8526 / CCUG 16442 / BCRC 14492 / NCTC 13058 / HG 370)</name>
    <name type="common">Bacteroides endodontalis</name>
    <dbReference type="NCBI Taxonomy" id="553175"/>
    <lineage>
        <taxon>Bacteria</taxon>
        <taxon>Pseudomonadati</taxon>
        <taxon>Bacteroidota</taxon>
        <taxon>Bacteroidia</taxon>
        <taxon>Bacteroidales</taxon>
        <taxon>Porphyromonadaceae</taxon>
        <taxon>Porphyromonas</taxon>
    </lineage>
</organism>
<keyword evidence="4" id="KW-0408">Iron</keyword>
<comment type="subcellular location">
    <subcellularLocation>
        <location evidence="1">Cytoplasm</location>
    </subcellularLocation>
</comment>
<protein>
    <submittedName>
        <fullName evidence="6">Hemerythrin HHE cation binding domain protein</fullName>
    </submittedName>
</protein>
<dbReference type="Pfam" id="PF01814">
    <property type="entry name" value="Hemerythrin"/>
    <property type="match status" value="1"/>
</dbReference>
<dbReference type="GeneID" id="93366100"/>
<evidence type="ECO:0000313" key="7">
    <source>
        <dbReference type="Proteomes" id="UP000004295"/>
    </source>
</evidence>
<dbReference type="eggNOG" id="COG2846">
    <property type="taxonomic scope" value="Bacteria"/>
</dbReference>
<dbReference type="PANTHER" id="PTHR36438:SF1">
    <property type="entry name" value="IRON-SULFUR CLUSTER REPAIR PROTEIN YTFE"/>
    <property type="match status" value="1"/>
</dbReference>
<keyword evidence="2" id="KW-0963">Cytoplasm</keyword>
<dbReference type="GO" id="GO:0046872">
    <property type="term" value="F:metal ion binding"/>
    <property type="evidence" value="ECO:0007669"/>
    <property type="project" value="UniProtKB-KW"/>
</dbReference>
<dbReference type="STRING" id="553175.POREN0001_1694"/>
<reference evidence="6 7" key="1">
    <citation type="submission" date="2009-04" db="EMBL/GenBank/DDBJ databases">
        <authorList>
            <person name="Sebastian Y."/>
            <person name="Madupu R."/>
            <person name="Durkin A.S."/>
            <person name="Torralba M."/>
            <person name="Methe B."/>
            <person name="Sutton G.G."/>
            <person name="Strausberg R.L."/>
            <person name="Nelson K.E."/>
        </authorList>
    </citation>
    <scope>NUCLEOTIDE SEQUENCE [LARGE SCALE GENOMIC DNA]</scope>
    <source>
        <strain evidence="7">ATCC 35406 / BCRC 14492 / JCM 8526 / NCTC 13058 / HG 370</strain>
    </source>
</reference>
<evidence type="ECO:0000256" key="4">
    <source>
        <dbReference type="ARBA" id="ARBA00023004"/>
    </source>
</evidence>
<sequence>MSLRITQFYSADTLMSDLICERYDLLLVITRFGIPLGFGDQTIREVCEENNVHVETLIAVVNTIVSHNTKPSQELLASLSPMALVDFLKRSHHYFLDYRLPKLLVHLRRAIEGGPEEIVFLINKFFDQYVAEVHKHMGYEDKNVFPYVRALVDGTQKRGAGAYNIDIFSRRHDKVEARIGELKNILIKYFPDGSGYELTSVLHELFSAEDDLATHNFVEDFLFVPLIRSMEQKQNS</sequence>
<keyword evidence="3" id="KW-0479">Metal-binding</keyword>
<proteinExistence type="predicted"/>
<dbReference type="InterPro" id="IPR012312">
    <property type="entry name" value="Hemerythrin-like"/>
</dbReference>
<evidence type="ECO:0000256" key="3">
    <source>
        <dbReference type="ARBA" id="ARBA00022723"/>
    </source>
</evidence>
<gene>
    <name evidence="6" type="ORF">POREN0001_1694</name>
</gene>
<accession>C3JBG0</accession>
<dbReference type="Gene3D" id="1.20.120.520">
    <property type="entry name" value="nmb1532 protein domain like"/>
    <property type="match status" value="1"/>
</dbReference>
<evidence type="ECO:0000256" key="2">
    <source>
        <dbReference type="ARBA" id="ARBA00022490"/>
    </source>
</evidence>
<evidence type="ECO:0000256" key="1">
    <source>
        <dbReference type="ARBA" id="ARBA00004496"/>
    </source>
</evidence>
<feature type="domain" description="Hemerythrin-like" evidence="5">
    <location>
        <begin position="84"/>
        <end position="227"/>
    </location>
</feature>
<dbReference type="PANTHER" id="PTHR36438">
    <property type="entry name" value="IRON-SULFUR CLUSTER REPAIR PROTEIN YTFE"/>
    <property type="match status" value="1"/>
</dbReference>
<name>C3JBG0_POREA</name>
<comment type="caution">
    <text evidence="6">The sequence shown here is derived from an EMBL/GenBank/DDBJ whole genome shotgun (WGS) entry which is preliminary data.</text>
</comment>
<evidence type="ECO:0000259" key="5">
    <source>
        <dbReference type="Pfam" id="PF01814"/>
    </source>
</evidence>
<dbReference type="InterPro" id="IPR019903">
    <property type="entry name" value="RIC_family"/>
</dbReference>
<dbReference type="GO" id="GO:0005737">
    <property type="term" value="C:cytoplasm"/>
    <property type="evidence" value="ECO:0007669"/>
    <property type="project" value="UniProtKB-SubCell"/>
</dbReference>
<dbReference type="AlphaFoldDB" id="C3JBG0"/>